<dbReference type="PROSITE" id="PS50113">
    <property type="entry name" value="PAC"/>
    <property type="match status" value="4"/>
</dbReference>
<dbReference type="InterPro" id="IPR003594">
    <property type="entry name" value="HATPase_dom"/>
</dbReference>
<dbReference type="Gene3D" id="3.30.450.40">
    <property type="match status" value="2"/>
</dbReference>
<keyword evidence="12" id="KW-0902">Two-component regulatory system</keyword>
<evidence type="ECO:0000256" key="14">
    <source>
        <dbReference type="SAM" id="Coils"/>
    </source>
</evidence>
<dbReference type="Gene3D" id="3.30.565.10">
    <property type="entry name" value="Histidine kinase-like ATPase, C-terminal domain"/>
    <property type="match status" value="1"/>
</dbReference>
<dbReference type="InterPro" id="IPR050351">
    <property type="entry name" value="BphY/WalK/GraS-like"/>
</dbReference>
<dbReference type="InterPro" id="IPR029151">
    <property type="entry name" value="Sensor-like_sf"/>
</dbReference>
<evidence type="ECO:0000313" key="19">
    <source>
        <dbReference type="EMBL" id="VAW36253.1"/>
    </source>
</evidence>
<dbReference type="PROSITE" id="PS50112">
    <property type="entry name" value="PAS"/>
    <property type="match status" value="2"/>
</dbReference>
<evidence type="ECO:0000256" key="4">
    <source>
        <dbReference type="ARBA" id="ARBA00022475"/>
    </source>
</evidence>
<keyword evidence="6" id="KW-0808">Transferase</keyword>
<feature type="domain" description="PAC" evidence="18">
    <location>
        <begin position="1178"/>
        <end position="1230"/>
    </location>
</feature>
<dbReference type="SUPFAM" id="SSF47384">
    <property type="entry name" value="Homodimeric domain of signal transducing histidine kinase"/>
    <property type="match status" value="1"/>
</dbReference>
<dbReference type="Pfam" id="PF01590">
    <property type="entry name" value="GAF"/>
    <property type="match status" value="1"/>
</dbReference>
<feature type="domain" description="PAC" evidence="18">
    <location>
        <begin position="591"/>
        <end position="643"/>
    </location>
</feature>
<dbReference type="FunFam" id="3.30.565.10:FF:000006">
    <property type="entry name" value="Sensor histidine kinase WalK"/>
    <property type="match status" value="1"/>
</dbReference>
<dbReference type="PROSITE" id="PS50109">
    <property type="entry name" value="HIS_KIN"/>
    <property type="match status" value="1"/>
</dbReference>
<dbReference type="InterPro" id="IPR000700">
    <property type="entry name" value="PAS-assoc_C"/>
</dbReference>
<dbReference type="InterPro" id="IPR036097">
    <property type="entry name" value="HisK_dim/P_sf"/>
</dbReference>
<evidence type="ECO:0000256" key="15">
    <source>
        <dbReference type="SAM" id="Phobius"/>
    </source>
</evidence>
<keyword evidence="7 15" id="KW-0812">Transmembrane</keyword>
<dbReference type="CDD" id="cd00130">
    <property type="entry name" value="PAS"/>
    <property type="match status" value="3"/>
</dbReference>
<evidence type="ECO:0000256" key="6">
    <source>
        <dbReference type="ARBA" id="ARBA00022679"/>
    </source>
</evidence>
<dbReference type="SUPFAM" id="SSF55781">
    <property type="entry name" value="GAF domain-like"/>
    <property type="match status" value="2"/>
</dbReference>
<dbReference type="Pfam" id="PF02518">
    <property type="entry name" value="HATPase_c"/>
    <property type="match status" value="1"/>
</dbReference>
<name>A0A3B0V7H3_9ZZZZ</name>
<dbReference type="FunFam" id="1.10.287.130:FF:000070">
    <property type="entry name" value="Histidine kinase sensor protein"/>
    <property type="match status" value="1"/>
</dbReference>
<dbReference type="GO" id="GO:0007234">
    <property type="term" value="P:osmosensory signaling via phosphorelay pathway"/>
    <property type="evidence" value="ECO:0007669"/>
    <property type="project" value="TreeGrafter"/>
</dbReference>
<keyword evidence="10" id="KW-0067">ATP-binding</keyword>
<feature type="domain" description="Histidine kinase" evidence="16">
    <location>
        <begin position="1259"/>
        <end position="1471"/>
    </location>
</feature>
<dbReference type="GO" id="GO:0000155">
    <property type="term" value="F:phosphorelay sensor kinase activity"/>
    <property type="evidence" value="ECO:0007669"/>
    <property type="project" value="InterPro"/>
</dbReference>
<accession>A0A3B0V7H3</accession>
<dbReference type="SUPFAM" id="SSF55785">
    <property type="entry name" value="PYP-like sensor domain (PAS domain)"/>
    <property type="match status" value="4"/>
</dbReference>
<dbReference type="SUPFAM" id="SSF55874">
    <property type="entry name" value="ATPase domain of HSP90 chaperone/DNA topoisomerase II/histidine kinase"/>
    <property type="match status" value="1"/>
</dbReference>
<keyword evidence="14" id="KW-0175">Coiled coil</keyword>
<dbReference type="InterPro" id="IPR036890">
    <property type="entry name" value="HATPase_C_sf"/>
</dbReference>
<dbReference type="PANTHER" id="PTHR42878">
    <property type="entry name" value="TWO-COMPONENT HISTIDINE KINASE"/>
    <property type="match status" value="1"/>
</dbReference>
<dbReference type="Pfam" id="PF08448">
    <property type="entry name" value="PAS_4"/>
    <property type="match status" value="3"/>
</dbReference>
<evidence type="ECO:0000259" key="17">
    <source>
        <dbReference type="PROSITE" id="PS50112"/>
    </source>
</evidence>
<gene>
    <name evidence="19" type="ORF">MNBD_DELTA02-14</name>
</gene>
<dbReference type="SMART" id="SM00086">
    <property type="entry name" value="PAC"/>
    <property type="match status" value="4"/>
</dbReference>
<evidence type="ECO:0000256" key="12">
    <source>
        <dbReference type="ARBA" id="ARBA00023012"/>
    </source>
</evidence>
<dbReference type="InterPro" id="IPR035965">
    <property type="entry name" value="PAS-like_dom_sf"/>
</dbReference>
<dbReference type="SMART" id="SM00065">
    <property type="entry name" value="GAF"/>
    <property type="match status" value="2"/>
</dbReference>
<evidence type="ECO:0000259" key="16">
    <source>
        <dbReference type="PROSITE" id="PS50109"/>
    </source>
</evidence>
<comment type="subcellular location">
    <subcellularLocation>
        <location evidence="2">Cell membrane</location>
        <topology evidence="2">Multi-pass membrane protein</topology>
    </subcellularLocation>
</comment>
<dbReference type="SMART" id="SM00388">
    <property type="entry name" value="HisKA"/>
    <property type="match status" value="1"/>
</dbReference>
<dbReference type="Pfam" id="PF13185">
    <property type="entry name" value="GAF_2"/>
    <property type="match status" value="1"/>
</dbReference>
<dbReference type="NCBIfam" id="TIGR00229">
    <property type="entry name" value="sensory_box"/>
    <property type="match status" value="4"/>
</dbReference>
<evidence type="ECO:0000256" key="5">
    <source>
        <dbReference type="ARBA" id="ARBA00022553"/>
    </source>
</evidence>
<dbReference type="Pfam" id="PF00512">
    <property type="entry name" value="HisKA"/>
    <property type="match status" value="1"/>
</dbReference>
<dbReference type="InterPro" id="IPR005467">
    <property type="entry name" value="His_kinase_dom"/>
</dbReference>
<comment type="catalytic activity">
    <reaction evidence="1">
        <text>ATP + protein L-histidine = ADP + protein N-phospho-L-histidine.</text>
        <dbReference type="EC" id="2.7.13.3"/>
    </reaction>
</comment>
<dbReference type="Gene3D" id="1.10.287.130">
    <property type="match status" value="1"/>
</dbReference>
<dbReference type="SMART" id="SM00387">
    <property type="entry name" value="HATPase_c"/>
    <property type="match status" value="1"/>
</dbReference>
<evidence type="ECO:0000256" key="2">
    <source>
        <dbReference type="ARBA" id="ARBA00004651"/>
    </source>
</evidence>
<dbReference type="InterPro" id="IPR029016">
    <property type="entry name" value="GAF-like_dom_sf"/>
</dbReference>
<dbReference type="Gene3D" id="3.30.450.20">
    <property type="entry name" value="PAS domain"/>
    <property type="match status" value="6"/>
</dbReference>
<dbReference type="PRINTS" id="PR00344">
    <property type="entry name" value="BCTRLSENSOR"/>
</dbReference>
<dbReference type="GO" id="GO:0030295">
    <property type="term" value="F:protein kinase activator activity"/>
    <property type="evidence" value="ECO:0007669"/>
    <property type="project" value="TreeGrafter"/>
</dbReference>
<dbReference type="EC" id="2.7.13.3" evidence="3"/>
<dbReference type="InterPro" id="IPR003018">
    <property type="entry name" value="GAF"/>
</dbReference>
<feature type="domain" description="PAC" evidence="18">
    <location>
        <begin position="465"/>
        <end position="516"/>
    </location>
</feature>
<feature type="domain" description="PAC" evidence="18">
    <location>
        <begin position="719"/>
        <end position="771"/>
    </location>
</feature>
<dbReference type="InterPro" id="IPR013656">
    <property type="entry name" value="PAS_4"/>
</dbReference>
<evidence type="ECO:0000256" key="8">
    <source>
        <dbReference type="ARBA" id="ARBA00022741"/>
    </source>
</evidence>
<dbReference type="GO" id="GO:0005886">
    <property type="term" value="C:plasma membrane"/>
    <property type="evidence" value="ECO:0007669"/>
    <property type="project" value="UniProtKB-SubCell"/>
</dbReference>
<keyword evidence="8" id="KW-0547">Nucleotide-binding</keyword>
<dbReference type="InterPro" id="IPR003661">
    <property type="entry name" value="HisK_dim/P_dom"/>
</dbReference>
<feature type="coiled-coil region" evidence="14">
    <location>
        <begin position="1221"/>
        <end position="1252"/>
    </location>
</feature>
<dbReference type="GO" id="GO:0005524">
    <property type="term" value="F:ATP binding"/>
    <property type="evidence" value="ECO:0007669"/>
    <property type="project" value="UniProtKB-KW"/>
</dbReference>
<evidence type="ECO:0000256" key="10">
    <source>
        <dbReference type="ARBA" id="ARBA00022840"/>
    </source>
</evidence>
<dbReference type="Pfam" id="PF13426">
    <property type="entry name" value="PAS_9"/>
    <property type="match status" value="1"/>
</dbReference>
<keyword evidence="5" id="KW-0597">Phosphoprotein</keyword>
<keyword evidence="11 15" id="KW-1133">Transmembrane helix</keyword>
<dbReference type="CDD" id="cd00082">
    <property type="entry name" value="HisKA"/>
    <property type="match status" value="1"/>
</dbReference>
<dbReference type="SMART" id="SM00091">
    <property type="entry name" value="PAS"/>
    <property type="match status" value="3"/>
</dbReference>
<dbReference type="InterPro" id="IPR048760">
    <property type="entry name" value="VP0354-like_sensor_dom"/>
</dbReference>
<evidence type="ECO:0000256" key="1">
    <source>
        <dbReference type="ARBA" id="ARBA00000085"/>
    </source>
</evidence>
<organism evidence="19">
    <name type="scientific">hydrothermal vent metagenome</name>
    <dbReference type="NCBI Taxonomy" id="652676"/>
    <lineage>
        <taxon>unclassified sequences</taxon>
        <taxon>metagenomes</taxon>
        <taxon>ecological metagenomes</taxon>
    </lineage>
</organism>
<proteinExistence type="predicted"/>
<feature type="domain" description="PAS" evidence="17">
    <location>
        <begin position="517"/>
        <end position="588"/>
    </location>
</feature>
<keyword evidence="4" id="KW-1003">Cell membrane</keyword>
<feature type="transmembrane region" description="Helical" evidence="15">
    <location>
        <begin position="20"/>
        <end position="41"/>
    </location>
</feature>
<dbReference type="Pfam" id="PF21623">
    <property type="entry name" value="HK_sensor_dom_bact"/>
    <property type="match status" value="1"/>
</dbReference>
<keyword evidence="13 15" id="KW-0472">Membrane</keyword>
<dbReference type="PANTHER" id="PTHR42878:SF15">
    <property type="entry name" value="BACTERIOPHYTOCHROME"/>
    <property type="match status" value="1"/>
</dbReference>
<dbReference type="InterPro" id="IPR004358">
    <property type="entry name" value="Sig_transdc_His_kin-like_C"/>
</dbReference>
<evidence type="ECO:0000259" key="18">
    <source>
        <dbReference type="PROSITE" id="PS50113"/>
    </source>
</evidence>
<dbReference type="InterPro" id="IPR000014">
    <property type="entry name" value="PAS"/>
</dbReference>
<evidence type="ECO:0000256" key="13">
    <source>
        <dbReference type="ARBA" id="ARBA00023136"/>
    </source>
</evidence>
<evidence type="ECO:0000256" key="7">
    <source>
        <dbReference type="ARBA" id="ARBA00022692"/>
    </source>
</evidence>
<evidence type="ECO:0000256" key="3">
    <source>
        <dbReference type="ARBA" id="ARBA00012438"/>
    </source>
</evidence>
<evidence type="ECO:0000256" key="9">
    <source>
        <dbReference type="ARBA" id="ARBA00022777"/>
    </source>
</evidence>
<dbReference type="InterPro" id="IPR001610">
    <property type="entry name" value="PAC"/>
</dbReference>
<keyword evidence="9 19" id="KW-0418">Kinase</keyword>
<reference evidence="19" key="1">
    <citation type="submission" date="2018-06" db="EMBL/GenBank/DDBJ databases">
        <authorList>
            <person name="Zhirakovskaya E."/>
        </authorList>
    </citation>
    <scope>NUCLEOTIDE SEQUENCE</scope>
</reference>
<dbReference type="EMBL" id="UOEZ01000038">
    <property type="protein sequence ID" value="VAW36253.1"/>
    <property type="molecule type" value="Genomic_DNA"/>
</dbReference>
<dbReference type="SUPFAM" id="SSF103190">
    <property type="entry name" value="Sensory domain-like"/>
    <property type="match status" value="2"/>
</dbReference>
<dbReference type="GO" id="GO:0000156">
    <property type="term" value="F:phosphorelay response regulator activity"/>
    <property type="evidence" value="ECO:0007669"/>
    <property type="project" value="TreeGrafter"/>
</dbReference>
<evidence type="ECO:0000256" key="11">
    <source>
        <dbReference type="ARBA" id="ARBA00022989"/>
    </source>
</evidence>
<protein>
    <recommendedName>
        <fullName evidence="3">histidine kinase</fullName>
        <ecNumber evidence="3">2.7.13.3</ecNumber>
    </recommendedName>
</protein>
<feature type="domain" description="PAS" evidence="17">
    <location>
        <begin position="392"/>
        <end position="475"/>
    </location>
</feature>
<sequence>MTLNNKNGIKSMYMEKAIVLPFLILFFSIAVILAVLLYSFYLHDIRFDRKVAQLKERSVIAFQQEYLDDAFDDIVSDLMVVAGLRELGAVFSGDSDAVDALTQDFLLFSRRKEGYLQIRLIDETGKELVRVDRQGFVSRAVPEKELQNKAQRYYFKQGMALSAGRVYFSPIDLNIEHGKVEEPYQPVLRAVTPVYDSKAEKRGIVVLNYSAHAFIDHFKEHHQASGGNLMLLNSDGYWLLGGREGDDFAFAVKGKEARSFASDFSEAWQSIKWANLGQFVTDKGFFTFDSINPNMENLYQYRAIRGEDYLVAVSGRKAGHVRDQYVATGENANYLNLVSYVPAGVYNAYGDRLFNRLLFVYAIMLLILATGLWAYGAIKIRRRYVEASLADSERRFHAMMDNSTAVISVKDIDGRYTFVNRAFEDVFNVAGEHIGGKNDHEVFPRAMADVLRANDRLVIKKKAPVEFEEEALQAGGRHTYLSVRFPLLDAGGEPYAVCAMSTDITARKEVEEEFRKSRQMLALHIEQTPLAVIEWNTDFEVIGWNPAAARIFGYSAEEAMGRHGAGLMVAECDRGRIDMVWQDLMNNRGGRRSTNENVTKDGTMIVCDWYNTPLVDSMGLVIGVSSLVMDITERKRAEEALEASRKMLLTILDTIPVRVFWKGRDLKYLGCNINFARDAGFESPADLIGLDDHQMSWKKDADRYRFDDAAVMESAEAKLNYEEPQSRSDGTELWLSTSKVPLRDLDGNIFGVLGTYSDMTERKQTEKALETLYKSTGGSLGQEFFDGVVESLYEWLGADCVIVGERYDGDNIRALSMKFDGDRVEDFSYALSGSPCAEVIWTQNVCIYHEDVAGQFPCDETLKDMGASGYVGTILKGKDGTPIGVLCALTRARLTLPPNAEEVLELVAARASAELERMCAEQEVLKVNRSLKAISQCSEALVHAGNEEDLLRKICSTIIDTGGYRMVWVGYVVQDAEKSVRPVARAGFDVGYVDSLNVSWGDNERGHGPTGTAIRTKKCSVARNLSTDPRFIPWHEEAAKRGYDSSISLPLISGEDVLGALNIYASEVDAFNAEETSLLMELANDLAYGVVTLRTRGEHRKAENAAMYLGSILEDSLNEIYIFDAETLKFIQVNRGGRDNIGYSMDELRGITPVDLKPEMSRADFMKYLEPLRSGAKERVQFKTSHRRKDGSTYPVDVYLQLSTFESMPVFVGIILDITERVKAEQEVRRLNESLERQVAERTSELSAVNKELEAFAYSVSHDLRAPLRGIDGFSQALSEDYSDKLDDDAQNYLVRIRSATRHMGELINDMLSLSRVTRSELRRETVDLTTLVDKVVASLRKSMPERSVEVVVEQGLVAEGVDSHLVRVVLENLIGNAWKFTGKKDNAKIEFGRKIIDDERVYYVKDNGAGFDMEYAGKLFGAFQRLHSIDEFDGTGIGLATVQRIVHRHGGRIWASAEPGLGAVFYFTLS</sequence>
<feature type="transmembrane region" description="Helical" evidence="15">
    <location>
        <begin position="358"/>
        <end position="378"/>
    </location>
</feature>